<keyword evidence="2" id="KW-0472">Membrane</keyword>
<protein>
    <recommendedName>
        <fullName evidence="5">Phage abortive infection protein</fullName>
    </recommendedName>
</protein>
<dbReference type="AlphaFoldDB" id="A0A4V1KSK4"/>
<comment type="caution">
    <text evidence="3">The sequence shown here is derived from an EMBL/GenBank/DDBJ whole genome shotgun (WGS) entry which is preliminary data.</text>
</comment>
<dbReference type="RefSeq" id="WP_073098522.1">
    <property type="nucleotide sequence ID" value="NZ_QOVL01000005.1"/>
</dbReference>
<name>A0A4V1KSK4_9FLAO</name>
<reference evidence="3 4" key="1">
    <citation type="submission" date="2018-07" db="EMBL/GenBank/DDBJ databases">
        <title>Leeuwenhoekiella genomics.</title>
        <authorList>
            <person name="Tahon G."/>
            <person name="Willems A."/>
        </authorList>
    </citation>
    <scope>NUCLEOTIDE SEQUENCE [LARGE SCALE GENOMIC DNA]</scope>
    <source>
        <strain evidence="3 4">LMG 1345</strain>
    </source>
</reference>
<feature type="coiled-coil region" evidence="1">
    <location>
        <begin position="58"/>
        <end position="92"/>
    </location>
</feature>
<keyword evidence="2" id="KW-0812">Transmembrane</keyword>
<dbReference type="Proteomes" id="UP000290608">
    <property type="component" value="Unassembled WGS sequence"/>
</dbReference>
<dbReference type="STRING" id="1122159.SAMN02745246_01408"/>
<keyword evidence="1" id="KW-0175">Coiled coil</keyword>
<feature type="transmembrane region" description="Helical" evidence="2">
    <location>
        <begin position="5"/>
        <end position="27"/>
    </location>
</feature>
<evidence type="ECO:0000313" key="3">
    <source>
        <dbReference type="EMBL" id="RXG32048.1"/>
    </source>
</evidence>
<organism evidence="3 4">
    <name type="scientific">Leeuwenhoekiella marinoflava</name>
    <dbReference type="NCBI Taxonomy" id="988"/>
    <lineage>
        <taxon>Bacteria</taxon>
        <taxon>Pseudomonadati</taxon>
        <taxon>Bacteroidota</taxon>
        <taxon>Flavobacteriia</taxon>
        <taxon>Flavobacteriales</taxon>
        <taxon>Flavobacteriaceae</taxon>
        <taxon>Leeuwenhoekiella</taxon>
    </lineage>
</organism>
<evidence type="ECO:0000256" key="2">
    <source>
        <dbReference type="SAM" id="Phobius"/>
    </source>
</evidence>
<keyword evidence="2" id="KW-1133">Transmembrane helix</keyword>
<proteinExistence type="predicted"/>
<accession>A0A4V1KSK4</accession>
<gene>
    <name evidence="3" type="ORF">DSL99_1353</name>
</gene>
<evidence type="ECO:0008006" key="5">
    <source>
        <dbReference type="Google" id="ProtNLM"/>
    </source>
</evidence>
<evidence type="ECO:0000256" key="1">
    <source>
        <dbReference type="SAM" id="Coils"/>
    </source>
</evidence>
<sequence>MSRKFWILIGVSIIVIVLILTFNWWYLNDIPLESRGVYGDMYGFSNTLFSGLAFVGVIAAILIQSEELKLQRNELKATRAEFEQQNATLKKQSFENTLFNLIDNSHKTLERITILESKLNARSYISDITADMLNKFNSLNQGYNSPMSTNEEKRSISEFHRIHRNTFEKFKKSSISLSPWIKNISSVVELIQQAEILHNERLMYERIFWNQFSDNEIKLLVAYLNFNVLYKSKSKDVLEKSILNDLSIDILRGNQIIYFNQQSQDH</sequence>
<feature type="transmembrane region" description="Helical" evidence="2">
    <location>
        <begin position="47"/>
        <end position="63"/>
    </location>
</feature>
<dbReference type="EMBL" id="QOVL01000005">
    <property type="protein sequence ID" value="RXG32048.1"/>
    <property type="molecule type" value="Genomic_DNA"/>
</dbReference>
<evidence type="ECO:0000313" key="4">
    <source>
        <dbReference type="Proteomes" id="UP000290608"/>
    </source>
</evidence>